<evidence type="ECO:0000313" key="1">
    <source>
        <dbReference type="EMBL" id="NJP92831.1"/>
    </source>
</evidence>
<keyword evidence="2" id="KW-1185">Reference proteome</keyword>
<organism evidence="1 2">
    <name type="scientific">Nonomuraea composti</name>
    <dbReference type="NCBI Taxonomy" id="2720023"/>
    <lineage>
        <taxon>Bacteria</taxon>
        <taxon>Bacillati</taxon>
        <taxon>Actinomycetota</taxon>
        <taxon>Actinomycetes</taxon>
        <taxon>Streptosporangiales</taxon>
        <taxon>Streptosporangiaceae</taxon>
        <taxon>Nonomuraea</taxon>
    </lineage>
</organism>
<sequence>MDIVALANQVMPYITAAVGAYGGAVLTKAQDLAADESVNLGRRLLQRFLSREESRERIESAVQDVVETPDDEDLHAALRGQLKKALAADPGLAGDVAELLRTAPAAAIAANVGSQIVSGSSISGDNIQIGQARDVDIRRH</sequence>
<comment type="caution">
    <text evidence="1">The sequence shown here is derived from an EMBL/GenBank/DDBJ whole genome shotgun (WGS) entry which is preliminary data.</text>
</comment>
<name>A0ABX1B5U4_9ACTN</name>
<protein>
    <submittedName>
        <fullName evidence="1">Uncharacterized protein</fullName>
    </submittedName>
</protein>
<proteinExistence type="predicted"/>
<reference evidence="1 2" key="1">
    <citation type="submission" date="2020-03" db="EMBL/GenBank/DDBJ databases">
        <title>WGS of actinomycetes isolated from Thailand.</title>
        <authorList>
            <person name="Thawai C."/>
        </authorList>
    </citation>
    <scope>NUCLEOTIDE SEQUENCE [LARGE SCALE GENOMIC DNA]</scope>
    <source>
        <strain evidence="1 2">FMUSA5-5</strain>
    </source>
</reference>
<evidence type="ECO:0000313" key="2">
    <source>
        <dbReference type="Proteomes" id="UP000696294"/>
    </source>
</evidence>
<gene>
    <name evidence="1" type="ORF">HCN51_25800</name>
</gene>
<dbReference type="RefSeq" id="WP_168012403.1">
    <property type="nucleotide sequence ID" value="NZ_JAATEP010000019.1"/>
</dbReference>
<dbReference type="Proteomes" id="UP000696294">
    <property type="component" value="Unassembled WGS sequence"/>
</dbReference>
<dbReference type="EMBL" id="JAATEP010000019">
    <property type="protein sequence ID" value="NJP92831.1"/>
    <property type="molecule type" value="Genomic_DNA"/>
</dbReference>
<accession>A0ABX1B5U4</accession>